<accession>A0A420IIG3</accession>
<dbReference type="AlphaFoldDB" id="A0A420IIG3"/>
<proteinExistence type="predicted"/>
<feature type="region of interest" description="Disordered" evidence="1">
    <location>
        <begin position="550"/>
        <end position="571"/>
    </location>
</feature>
<organism evidence="2 3">
    <name type="scientific">Golovinomyces cichoracearum</name>
    <dbReference type="NCBI Taxonomy" id="62708"/>
    <lineage>
        <taxon>Eukaryota</taxon>
        <taxon>Fungi</taxon>
        <taxon>Dikarya</taxon>
        <taxon>Ascomycota</taxon>
        <taxon>Pezizomycotina</taxon>
        <taxon>Leotiomycetes</taxon>
        <taxon>Erysiphales</taxon>
        <taxon>Erysiphaceae</taxon>
        <taxon>Golovinomyces</taxon>
    </lineage>
</organism>
<reference evidence="2 3" key="1">
    <citation type="journal article" date="2018" name="BMC Genomics">
        <title>Comparative genome analyses reveal sequence features reflecting distinct modes of host-adaptation between dicot and monocot powdery mildew.</title>
        <authorList>
            <person name="Wu Y."/>
            <person name="Ma X."/>
            <person name="Pan Z."/>
            <person name="Kale S.D."/>
            <person name="Song Y."/>
            <person name="King H."/>
            <person name="Zhang Q."/>
            <person name="Presley C."/>
            <person name="Deng X."/>
            <person name="Wei C.I."/>
            <person name="Xiao S."/>
        </authorList>
    </citation>
    <scope>NUCLEOTIDE SEQUENCE [LARGE SCALE GENOMIC DNA]</scope>
    <source>
        <strain evidence="2">UMSG1</strain>
    </source>
</reference>
<name>A0A420IIG3_9PEZI</name>
<comment type="caution">
    <text evidence="2">The sequence shown here is derived from an EMBL/GenBank/DDBJ whole genome shotgun (WGS) entry which is preliminary data.</text>
</comment>
<evidence type="ECO:0000256" key="1">
    <source>
        <dbReference type="SAM" id="MobiDB-lite"/>
    </source>
</evidence>
<gene>
    <name evidence="2" type="ORF">GcM1_240124</name>
</gene>
<feature type="compositionally biased region" description="Polar residues" evidence="1">
    <location>
        <begin position="400"/>
        <end position="416"/>
    </location>
</feature>
<dbReference type="SUPFAM" id="SSF50729">
    <property type="entry name" value="PH domain-like"/>
    <property type="match status" value="1"/>
</dbReference>
<dbReference type="EMBL" id="MCBS01024018">
    <property type="protein sequence ID" value="RKF74340.1"/>
    <property type="molecule type" value="Genomic_DNA"/>
</dbReference>
<protein>
    <submittedName>
        <fullName evidence="2">Putative peptidase family m20 m25 m40 protein</fullName>
    </submittedName>
</protein>
<feature type="region of interest" description="Disordered" evidence="1">
    <location>
        <begin position="400"/>
        <end position="421"/>
    </location>
</feature>
<sequence>MGKQNSHGLGDSGEESLKSQIFPSTNIDHRPCPTAMYDLNAKDPEKFLATGMPVLSRDSIMSLRNFFVRNRQEKNEKYSGENSAEIQLSSKETMTTRKRISGFTKRVSLKGNLLSKECGEINPLNPTLSCAPLKKDAQTFKHVRRSNSMPGSKPGLVKSMKRTQNPTIVWEIPPFFQAHPQAIKHSCLSALTCSAEQILNSDSRQTKIFCERIASLDQKHSLNRSKVSSEQVTFDRAAESSFSQRCYNRKSNKSVSTAEWTQKIFVLVTSGYLLQYSGSGRFDRMPEKFMQLGKDSVAFACDAIPGKHWVLQVSQSMNSEGHSLSNSRSLFSRLDPRSTGHRRAVKSFLLILDCAEELEAWISVLRKEIKSIATRQQNPETPGSIVLEKPILLPQQSCKRSLSQNTTNHYPQSLSTELEHQTTENDFRIQNKAEIDSRISSKHLSATTFRSSIGDHSITNSIFSHDGRILQSLSGSQHRSSYMSSDQRTMMTSQSSSLNSSPILLACDYNHSKRLTGELNFRRISDATIENRNSLISLDSYSHESVMSSYQNSHGTVPRSHSPSNHRSIRHRSDIKKPLPKISQTTASLNFYDKRPNNQFTNFPNSKRPLSYYGNIQESLNAEEPTSDVPLTDFNNNEKTVYLSPAALMSQPMIESNLFKNIGQNSEQLNYDVEVNSNTYNKSLIDACSSLCDQWQEDMSIPRTLSQLDKDVQIKKSYQVKSSPFSTGSNQCGRTPTHDTITSRHPVEENLLSQSHFRFLSHQYTGNSSSLASVEHTRCNSLGPKHRRSLPLLLKGPPLLPPPKRALPPLPPGSFVKGRPDTVDKFSRSTSHAYPIFKEPSLFYRFAVFLTAFLDPMRIEIYIYIYLLPKIILYTCRVKYDDSVTHDLEERIKKIINNTVLYNHSKMILRSRRCFLASIQDLP</sequence>
<dbReference type="Proteomes" id="UP000285326">
    <property type="component" value="Unassembled WGS sequence"/>
</dbReference>
<evidence type="ECO:0000313" key="3">
    <source>
        <dbReference type="Proteomes" id="UP000285326"/>
    </source>
</evidence>
<feature type="compositionally biased region" description="Polar residues" evidence="1">
    <location>
        <begin position="550"/>
        <end position="566"/>
    </location>
</feature>
<evidence type="ECO:0000313" key="2">
    <source>
        <dbReference type="EMBL" id="RKF74340.1"/>
    </source>
</evidence>